<dbReference type="GO" id="GO:0046872">
    <property type="term" value="F:metal ion binding"/>
    <property type="evidence" value="ECO:0007669"/>
    <property type="project" value="UniProtKB-KW"/>
</dbReference>
<dbReference type="InterPro" id="IPR051329">
    <property type="entry name" value="NIR_SIR_4Fe-4S"/>
</dbReference>
<dbReference type="Pfam" id="PF01077">
    <property type="entry name" value="NIR_SIR"/>
    <property type="match status" value="2"/>
</dbReference>
<organism evidence="9 10">
    <name type="scientific">Hyphomonas hirschiana VP5</name>
    <dbReference type="NCBI Taxonomy" id="1280951"/>
    <lineage>
        <taxon>Bacteria</taxon>
        <taxon>Pseudomonadati</taxon>
        <taxon>Pseudomonadota</taxon>
        <taxon>Alphaproteobacteria</taxon>
        <taxon>Hyphomonadales</taxon>
        <taxon>Hyphomonadaceae</taxon>
        <taxon>Hyphomonas</taxon>
    </lineage>
</organism>
<evidence type="ECO:0000256" key="2">
    <source>
        <dbReference type="ARBA" id="ARBA00022617"/>
    </source>
</evidence>
<dbReference type="Gene3D" id="3.30.413.10">
    <property type="entry name" value="Sulfite Reductase Hemoprotein, domain 1"/>
    <property type="match status" value="2"/>
</dbReference>
<keyword evidence="5" id="KW-0408">Iron</keyword>
<keyword evidence="4" id="KW-0560">Oxidoreductase</keyword>
<evidence type="ECO:0000256" key="6">
    <source>
        <dbReference type="ARBA" id="ARBA00023014"/>
    </source>
</evidence>
<dbReference type="Gene3D" id="3.90.480.10">
    <property type="entry name" value="Sulfite Reductase Hemoprotein,Domain 2"/>
    <property type="match status" value="1"/>
</dbReference>
<evidence type="ECO:0000256" key="4">
    <source>
        <dbReference type="ARBA" id="ARBA00023002"/>
    </source>
</evidence>
<dbReference type="GO" id="GO:0020037">
    <property type="term" value="F:heme binding"/>
    <property type="evidence" value="ECO:0007669"/>
    <property type="project" value="InterPro"/>
</dbReference>
<feature type="domain" description="Nitrite/sulphite reductase 4Fe-4S" evidence="7">
    <location>
        <begin position="119"/>
        <end position="271"/>
    </location>
</feature>
<dbReference type="RefSeq" id="WP_011645355.1">
    <property type="nucleotide sequence ID" value="NZ_ARYI01000003.1"/>
</dbReference>
<sequence length="552" mass="61876">MYRYDQFDARIVAERVAQFRGQVARRLSGELLEDEFKPLRLQNGVYLQLHAYMLRIAIPYGQLSPVQLRRLAEVARDYDRGFGHFTTRQNIQFNWVALKDIPDVLEKLAEVEMHAIQTSGNCIRNTTTDHFAGAAQDEVFDPRPWCEIIRQWSTFHPEFAFLPRKFKIAVTAAEHDRAAIRVHDVGLHIRQKDGVTGFEVWVGGGQGRTPVIATLVNPFVPESQILDYLEAIMRVYNRYGRRDNKYKARIKILVTELGDAEYIRQVEEEFAAQRAHEKIDMPADEIARIHAYFAPPQLAEKPAVSRTLELATAADPAFARWVRINLHPHKVPGYASVTVSLKPIGIAPGDATDTQMELVADLAEKFGHGDIRVSHAQNLILPHVALDDLPEIYAALHAAGLSAANESRITDMIVCPGLDYCNLANARSIPVSLEVQKLFADPAYEEDIGRLHINVSGCINACGHHHVGHIGILGVDKKGEEFYQILLGGRADEKAALGNIVGPGLKAEEVPGAIHRVVEYYRAQRTSKDEKFIDTLERLGHQPFQEALYAAD</sequence>
<evidence type="ECO:0000256" key="5">
    <source>
        <dbReference type="ARBA" id="ARBA00023004"/>
    </source>
</evidence>
<feature type="domain" description="Nitrite/Sulfite reductase ferredoxin-like" evidence="8">
    <location>
        <begin position="52"/>
        <end position="111"/>
    </location>
</feature>
<dbReference type="SUPFAM" id="SSF56014">
    <property type="entry name" value="Nitrite and sulphite reductase 4Fe-4S domain-like"/>
    <property type="match status" value="2"/>
</dbReference>
<dbReference type="PANTHER" id="PTHR32439">
    <property type="entry name" value="FERREDOXIN--NITRITE REDUCTASE, CHLOROPLASTIC"/>
    <property type="match status" value="1"/>
</dbReference>
<feature type="domain" description="Nitrite/sulphite reductase 4Fe-4S" evidence="7">
    <location>
        <begin position="450"/>
        <end position="548"/>
    </location>
</feature>
<dbReference type="GO" id="GO:0051539">
    <property type="term" value="F:4 iron, 4 sulfur cluster binding"/>
    <property type="evidence" value="ECO:0007669"/>
    <property type="project" value="UniProtKB-KW"/>
</dbReference>
<evidence type="ECO:0000313" key="9">
    <source>
        <dbReference type="EMBL" id="KCZ95489.1"/>
    </source>
</evidence>
<keyword evidence="10" id="KW-1185">Reference proteome</keyword>
<dbReference type="Pfam" id="PF03460">
    <property type="entry name" value="NIR_SIR_ferr"/>
    <property type="match status" value="2"/>
</dbReference>
<gene>
    <name evidence="9" type="ORF">HHI_05015</name>
</gene>
<dbReference type="AlphaFoldDB" id="A0A059FXU3"/>
<dbReference type="InterPro" id="IPR005117">
    <property type="entry name" value="NiRdtase/SiRdtase_haem-b_fer"/>
</dbReference>
<evidence type="ECO:0000313" key="10">
    <source>
        <dbReference type="Proteomes" id="UP000025061"/>
    </source>
</evidence>
<keyword evidence="3" id="KW-0479">Metal-binding</keyword>
<evidence type="ECO:0000256" key="3">
    <source>
        <dbReference type="ARBA" id="ARBA00022723"/>
    </source>
</evidence>
<dbReference type="PATRIC" id="fig|1280951.3.peg.1015"/>
<keyword evidence="1" id="KW-0004">4Fe-4S</keyword>
<dbReference type="InterPro" id="IPR036136">
    <property type="entry name" value="Nit/Sulf_reduc_fer-like_dom_sf"/>
</dbReference>
<dbReference type="EMBL" id="ARYI01000003">
    <property type="protein sequence ID" value="KCZ95489.1"/>
    <property type="molecule type" value="Genomic_DNA"/>
</dbReference>
<accession>A0A059FXU3</accession>
<name>A0A059FXU3_9PROT</name>
<reference evidence="9 10" key="1">
    <citation type="submission" date="2013-04" db="EMBL/GenBank/DDBJ databases">
        <title>Hyphomonas hirschiana VP5 Genome Sequencing.</title>
        <authorList>
            <person name="Lai Q."/>
            <person name="Shao Z."/>
        </authorList>
    </citation>
    <scope>NUCLEOTIDE SEQUENCE [LARGE SCALE GENOMIC DNA]</scope>
    <source>
        <strain evidence="9 10">VP5</strain>
    </source>
</reference>
<evidence type="ECO:0000259" key="8">
    <source>
        <dbReference type="Pfam" id="PF03460"/>
    </source>
</evidence>
<keyword evidence="2" id="KW-0349">Heme</keyword>
<dbReference type="Proteomes" id="UP000025061">
    <property type="component" value="Unassembled WGS sequence"/>
</dbReference>
<proteinExistence type="predicted"/>
<dbReference type="PANTHER" id="PTHR32439:SF9">
    <property type="entry name" value="BLR3264 PROTEIN"/>
    <property type="match status" value="1"/>
</dbReference>
<dbReference type="GO" id="GO:0016491">
    <property type="term" value="F:oxidoreductase activity"/>
    <property type="evidence" value="ECO:0007669"/>
    <property type="project" value="UniProtKB-KW"/>
</dbReference>
<dbReference type="InterPro" id="IPR045854">
    <property type="entry name" value="NO2/SO3_Rdtase_4Fe4S_sf"/>
</dbReference>
<keyword evidence="6" id="KW-0411">Iron-sulfur</keyword>
<dbReference type="SUPFAM" id="SSF55124">
    <property type="entry name" value="Nitrite/Sulfite reductase N-terminal domain-like"/>
    <property type="match status" value="2"/>
</dbReference>
<dbReference type="InterPro" id="IPR006067">
    <property type="entry name" value="NO2/SO3_Rdtase_4Fe4S_dom"/>
</dbReference>
<evidence type="ECO:0000259" key="7">
    <source>
        <dbReference type="Pfam" id="PF01077"/>
    </source>
</evidence>
<feature type="domain" description="Nitrite/Sulfite reductase ferredoxin-like" evidence="8">
    <location>
        <begin position="345"/>
        <end position="399"/>
    </location>
</feature>
<comment type="caution">
    <text evidence="9">The sequence shown here is derived from an EMBL/GenBank/DDBJ whole genome shotgun (WGS) entry which is preliminary data.</text>
</comment>
<protein>
    <submittedName>
        <fullName evidence="9">Putative sulfite reductase</fullName>
    </submittedName>
</protein>
<evidence type="ECO:0000256" key="1">
    <source>
        <dbReference type="ARBA" id="ARBA00022485"/>
    </source>
</evidence>
<dbReference type="OrthoDB" id="9803707at2"/>